<evidence type="ECO:0000313" key="2">
    <source>
        <dbReference type="Proteomes" id="UP000007322"/>
    </source>
</evidence>
<dbReference type="VEuPathDB" id="FungiDB:MYCTH_2297596"/>
<keyword evidence="2" id="KW-1185">Reference proteome</keyword>
<dbReference type="InParanoid" id="G2Q6F2"/>
<sequence length="74" mass="8428">MAKARLNLRTRFDAPLLRFAESGPPKKWAKQCNGVPRCAFVPLRVPLTLLISTLLYWHMGGFKAFLDCPPYLSH</sequence>
<proteinExistence type="predicted"/>
<dbReference type="RefSeq" id="XP_003659969.1">
    <property type="nucleotide sequence ID" value="XM_003659921.1"/>
</dbReference>
<dbReference type="HOGENOM" id="CLU_2689535_0_0_1"/>
<reference evidence="1 2" key="1">
    <citation type="journal article" date="2011" name="Nat. Biotechnol.">
        <title>Comparative genomic analysis of the thermophilic biomass-degrading fungi Myceliophthora thermophila and Thielavia terrestris.</title>
        <authorList>
            <person name="Berka R.M."/>
            <person name="Grigoriev I.V."/>
            <person name="Otillar R."/>
            <person name="Salamov A."/>
            <person name="Grimwood J."/>
            <person name="Reid I."/>
            <person name="Ishmael N."/>
            <person name="John T."/>
            <person name="Darmond C."/>
            <person name="Moisan M.-C."/>
            <person name="Henrissat B."/>
            <person name="Coutinho P.M."/>
            <person name="Lombard V."/>
            <person name="Natvig D.O."/>
            <person name="Lindquist E."/>
            <person name="Schmutz J."/>
            <person name="Lucas S."/>
            <person name="Harris P."/>
            <person name="Powlowski J."/>
            <person name="Bellemare A."/>
            <person name="Taylor D."/>
            <person name="Butler G."/>
            <person name="de Vries R.P."/>
            <person name="Allijn I.E."/>
            <person name="van den Brink J."/>
            <person name="Ushinsky S."/>
            <person name="Storms R."/>
            <person name="Powell A.J."/>
            <person name="Paulsen I.T."/>
            <person name="Elbourne L.D.H."/>
            <person name="Baker S.E."/>
            <person name="Magnuson J."/>
            <person name="LaBoissiere S."/>
            <person name="Clutterbuck A.J."/>
            <person name="Martinez D."/>
            <person name="Wogulis M."/>
            <person name="de Leon A.L."/>
            <person name="Rey M.W."/>
            <person name="Tsang A."/>
        </authorList>
    </citation>
    <scope>NUCLEOTIDE SEQUENCE [LARGE SCALE GENOMIC DNA]</scope>
    <source>
        <strain evidence="2">ATCC 42464 / BCRC 31852 / DSM 1799</strain>
    </source>
</reference>
<protein>
    <submittedName>
        <fullName evidence="1">Uncharacterized protein</fullName>
    </submittedName>
</protein>
<accession>G2Q6F2</accession>
<evidence type="ECO:0000313" key="1">
    <source>
        <dbReference type="EMBL" id="AEO54724.1"/>
    </source>
</evidence>
<dbReference type="KEGG" id="mtm:MYCTH_2297596"/>
<dbReference type="Proteomes" id="UP000007322">
    <property type="component" value="Chromosome 1"/>
</dbReference>
<name>G2Q6F2_THET4</name>
<dbReference type="GeneID" id="11508100"/>
<organism evidence="1 2">
    <name type="scientific">Thermothelomyces thermophilus (strain ATCC 42464 / BCRC 31852 / DSM 1799)</name>
    <name type="common">Sporotrichum thermophile</name>
    <dbReference type="NCBI Taxonomy" id="573729"/>
    <lineage>
        <taxon>Eukaryota</taxon>
        <taxon>Fungi</taxon>
        <taxon>Dikarya</taxon>
        <taxon>Ascomycota</taxon>
        <taxon>Pezizomycotina</taxon>
        <taxon>Sordariomycetes</taxon>
        <taxon>Sordariomycetidae</taxon>
        <taxon>Sordariales</taxon>
        <taxon>Chaetomiaceae</taxon>
        <taxon>Thermothelomyces</taxon>
    </lineage>
</organism>
<gene>
    <name evidence="1" type="ORF">MYCTH_2297596</name>
</gene>
<dbReference type="AlphaFoldDB" id="G2Q6F2"/>
<dbReference type="EMBL" id="CP003002">
    <property type="protein sequence ID" value="AEO54724.1"/>
    <property type="molecule type" value="Genomic_DNA"/>
</dbReference>